<feature type="region of interest" description="Disordered" evidence="1">
    <location>
        <begin position="35"/>
        <end position="54"/>
    </location>
</feature>
<evidence type="ECO:0000313" key="4">
    <source>
        <dbReference type="Proteomes" id="UP000182658"/>
    </source>
</evidence>
<feature type="chain" id="PRO_5013199077" description="Hydrophobin" evidence="2">
    <location>
        <begin position="20"/>
        <end position="138"/>
    </location>
</feature>
<organism evidence="3 4">
    <name type="scientific">Coniochaeta ligniaria NRRL 30616</name>
    <dbReference type="NCBI Taxonomy" id="1408157"/>
    <lineage>
        <taxon>Eukaryota</taxon>
        <taxon>Fungi</taxon>
        <taxon>Dikarya</taxon>
        <taxon>Ascomycota</taxon>
        <taxon>Pezizomycotina</taxon>
        <taxon>Sordariomycetes</taxon>
        <taxon>Sordariomycetidae</taxon>
        <taxon>Coniochaetales</taxon>
        <taxon>Coniochaetaceae</taxon>
        <taxon>Coniochaeta</taxon>
    </lineage>
</organism>
<reference evidence="3 4" key="1">
    <citation type="submission" date="2016-10" db="EMBL/GenBank/DDBJ databases">
        <title>Draft genome sequence of Coniochaeta ligniaria NRRL30616, a lignocellulolytic fungus for bioabatement of inhibitors in plant biomass hydrolysates.</title>
        <authorList>
            <consortium name="DOE Joint Genome Institute"/>
            <person name="Jimenez D.J."/>
            <person name="Hector R.E."/>
            <person name="Riley R."/>
            <person name="Sun H."/>
            <person name="Grigoriev I.V."/>
            <person name="Van Elsas J.D."/>
            <person name="Nichols N.N."/>
        </authorList>
    </citation>
    <scope>NUCLEOTIDE SEQUENCE [LARGE SCALE GENOMIC DNA]</scope>
    <source>
        <strain evidence="3 4">NRRL 30616</strain>
    </source>
</reference>
<accession>A0A1J7I8P5</accession>
<dbReference type="EMBL" id="KV875105">
    <property type="protein sequence ID" value="OIW23821.1"/>
    <property type="molecule type" value="Genomic_DNA"/>
</dbReference>
<evidence type="ECO:0000313" key="3">
    <source>
        <dbReference type="EMBL" id="OIW23821.1"/>
    </source>
</evidence>
<dbReference type="OrthoDB" id="4832440at2759"/>
<evidence type="ECO:0000256" key="2">
    <source>
        <dbReference type="SAM" id="SignalP"/>
    </source>
</evidence>
<evidence type="ECO:0008006" key="5">
    <source>
        <dbReference type="Google" id="ProtNLM"/>
    </source>
</evidence>
<evidence type="ECO:0000256" key="1">
    <source>
        <dbReference type="SAM" id="MobiDB-lite"/>
    </source>
</evidence>
<gene>
    <name evidence="3" type="ORF">CONLIGDRAFT_649160</name>
</gene>
<keyword evidence="4" id="KW-1185">Reference proteome</keyword>
<feature type="signal peptide" evidence="2">
    <location>
        <begin position="1"/>
        <end position="19"/>
    </location>
</feature>
<sequence>MKRLFFQLLLAVLATLTLAIPRRDQQVPLGKAIEQGGTVHHPRPQGPPMRTPFVIKRPTPPVFDSVVEGTKSEMPKSIWTATAVTPLPPGSTTSAWDWFMSAFKKETATAPHSCFCAGVSVCCHTTQGLSCNYGVCGI</sequence>
<dbReference type="InParanoid" id="A0A1J7I8P5"/>
<keyword evidence="2" id="KW-0732">Signal</keyword>
<dbReference type="AlphaFoldDB" id="A0A1J7I8P5"/>
<protein>
    <recommendedName>
        <fullName evidence="5">Hydrophobin</fullName>
    </recommendedName>
</protein>
<name>A0A1J7I8P5_9PEZI</name>
<dbReference type="Proteomes" id="UP000182658">
    <property type="component" value="Unassembled WGS sequence"/>
</dbReference>
<proteinExistence type="predicted"/>